<name>X0VH71_9ZZZZ</name>
<evidence type="ECO:0000313" key="1">
    <source>
        <dbReference type="EMBL" id="GAF99890.1"/>
    </source>
</evidence>
<proteinExistence type="predicted"/>
<gene>
    <name evidence="1" type="ORF">S01H1_43313</name>
</gene>
<comment type="caution">
    <text evidence="1">The sequence shown here is derived from an EMBL/GenBank/DDBJ whole genome shotgun (WGS) entry which is preliminary data.</text>
</comment>
<dbReference type="EMBL" id="BARS01027590">
    <property type="protein sequence ID" value="GAF99890.1"/>
    <property type="molecule type" value="Genomic_DNA"/>
</dbReference>
<sequence>MATVNFIQKSSDGSVIAGIQDSAIIDLTGKIGIGVTVPIRVLDVWAPTTEAIIRLNNTTAGDGETSNIEFSMGGGTNAQIVAEQQANGGFLRLFVRQSGGSLIERMTFDNAGNIGIGNATP</sequence>
<accession>X0VH71</accession>
<dbReference type="AlphaFoldDB" id="X0VH71"/>
<organism evidence="1">
    <name type="scientific">marine sediment metagenome</name>
    <dbReference type="NCBI Taxonomy" id="412755"/>
    <lineage>
        <taxon>unclassified sequences</taxon>
        <taxon>metagenomes</taxon>
        <taxon>ecological metagenomes</taxon>
    </lineage>
</organism>
<reference evidence="1" key="1">
    <citation type="journal article" date="2014" name="Front. Microbiol.">
        <title>High frequency of phylogenetically diverse reductive dehalogenase-homologous genes in deep subseafloor sedimentary metagenomes.</title>
        <authorList>
            <person name="Kawai M."/>
            <person name="Futagami T."/>
            <person name="Toyoda A."/>
            <person name="Takaki Y."/>
            <person name="Nishi S."/>
            <person name="Hori S."/>
            <person name="Arai W."/>
            <person name="Tsubouchi T."/>
            <person name="Morono Y."/>
            <person name="Uchiyama I."/>
            <person name="Ito T."/>
            <person name="Fujiyama A."/>
            <person name="Inagaki F."/>
            <person name="Takami H."/>
        </authorList>
    </citation>
    <scope>NUCLEOTIDE SEQUENCE</scope>
    <source>
        <strain evidence="1">Expedition CK06-06</strain>
    </source>
</reference>
<feature type="non-terminal residue" evidence="1">
    <location>
        <position position="121"/>
    </location>
</feature>
<protein>
    <submittedName>
        <fullName evidence="1">Uncharacterized protein</fullName>
    </submittedName>
</protein>